<evidence type="ECO:0000256" key="1">
    <source>
        <dbReference type="SAM" id="Phobius"/>
    </source>
</evidence>
<protein>
    <submittedName>
        <fullName evidence="2">Uncharacterized protein</fullName>
    </submittedName>
</protein>
<dbReference type="EMBL" id="JABEXW010000654">
    <property type="protein sequence ID" value="KAF4959768.1"/>
    <property type="molecule type" value="Genomic_DNA"/>
</dbReference>
<name>A0A8H4TKW1_9HYPO</name>
<gene>
    <name evidence="2" type="ORF">FSARC_10645</name>
</gene>
<reference evidence="2" key="2">
    <citation type="submission" date="2020-05" db="EMBL/GenBank/DDBJ databases">
        <authorList>
            <person name="Kim H.-S."/>
            <person name="Proctor R.H."/>
            <person name="Brown D.W."/>
        </authorList>
    </citation>
    <scope>NUCLEOTIDE SEQUENCE</scope>
    <source>
        <strain evidence="2">NRRL 20472</strain>
    </source>
</reference>
<keyword evidence="3" id="KW-1185">Reference proteome</keyword>
<organism evidence="2 3">
    <name type="scientific">Fusarium sarcochroum</name>
    <dbReference type="NCBI Taxonomy" id="1208366"/>
    <lineage>
        <taxon>Eukaryota</taxon>
        <taxon>Fungi</taxon>
        <taxon>Dikarya</taxon>
        <taxon>Ascomycota</taxon>
        <taxon>Pezizomycotina</taxon>
        <taxon>Sordariomycetes</taxon>
        <taxon>Hypocreomycetidae</taxon>
        <taxon>Hypocreales</taxon>
        <taxon>Nectriaceae</taxon>
        <taxon>Fusarium</taxon>
        <taxon>Fusarium lateritium species complex</taxon>
    </lineage>
</organism>
<keyword evidence="1" id="KW-0812">Transmembrane</keyword>
<keyword evidence="1" id="KW-0472">Membrane</keyword>
<accession>A0A8H4TKW1</accession>
<dbReference type="AlphaFoldDB" id="A0A8H4TKW1"/>
<feature type="transmembrane region" description="Helical" evidence="1">
    <location>
        <begin position="29"/>
        <end position="51"/>
    </location>
</feature>
<reference evidence="2" key="1">
    <citation type="journal article" date="2020" name="BMC Genomics">
        <title>Correction to: Identification and distribution of gene clusters required for synthesis of sphingolipid metabolism inhibitors in diverse species of the filamentous fungus Fusarium.</title>
        <authorList>
            <person name="Kim H.S."/>
            <person name="Lohmar J.M."/>
            <person name="Busman M."/>
            <person name="Brown D.W."/>
            <person name="Naumann T.A."/>
            <person name="Divon H.H."/>
            <person name="Lysoe E."/>
            <person name="Uhlig S."/>
            <person name="Proctor R.H."/>
        </authorList>
    </citation>
    <scope>NUCLEOTIDE SEQUENCE</scope>
    <source>
        <strain evidence="2">NRRL 20472</strain>
    </source>
</reference>
<evidence type="ECO:0000313" key="3">
    <source>
        <dbReference type="Proteomes" id="UP000622797"/>
    </source>
</evidence>
<comment type="caution">
    <text evidence="2">The sequence shown here is derived from an EMBL/GenBank/DDBJ whole genome shotgun (WGS) entry which is preliminary data.</text>
</comment>
<proteinExistence type="predicted"/>
<keyword evidence="1" id="KW-1133">Transmembrane helix</keyword>
<dbReference type="Proteomes" id="UP000622797">
    <property type="component" value="Unassembled WGS sequence"/>
</dbReference>
<sequence>MSQNQLRGLSRDRMQLLSRQLSRNITRDGLSTVISGILACTMPWLLLPGILNVASFVKNISVLHHLKKTMRDVGMRVKKRVIAKGMIEGALIKFASTVITLGHEDLVTVTGAVSSWLNHVGAYIADHLSCSFLPSLHFNPQPVIDWDSTHRMSHHALQHTTKIAGWPTDLAQGLTNTDHQKSLGWRENSGDLAKQVLVVGSVEAAWGKVTDIVLEDPYHKAMDSSWSRRQRSKIRSWFRR</sequence>
<evidence type="ECO:0000313" key="2">
    <source>
        <dbReference type="EMBL" id="KAF4959768.1"/>
    </source>
</evidence>
<dbReference type="OrthoDB" id="5083444at2759"/>